<accession>A0A0C3C307</accession>
<name>A0A0C3C307_PILCF</name>
<sequence>MAKPTFLQSLLNKPTQSYTFPAPKKEYHSQKKELVRIAKAFGDARPLQDDNMRSRQSMSPAVSSSSASDSAAHFSSMSAANMENAGISPDVLPANVIHGADFAQIREERRPLSHHAHETPRDSSSHWDSDSDSGSNSEEDIFYTPNSSPRSSLIAQSPHTLISLFPFPASPSRPAPLIREDSVDSMTSTTATTSADVDSVSLDDSCYSLFSSNSDSTRLTTPVTSDAGHHPKHGTGRAIRSSMGLGLGLGLPEANQSDVTFTTSKQLGVPTAGPPPRRSATTGSHTRRTHPTHVDTIFIDSSTDDWSKDVRWLVPPASSSGRPRSAASSSTSIPSSVSKRHAMPDAPQSSRTASASKPLRKRRSKSLIISSPRSLDHGAAQSGLQPQMHLPSASQTYTQRRSKSVSARKNKTVMSMTALVEVEEPSETNELHHALMGRDRSRTHSLLHTPSKSQLNSQPSRSRVSSTPSTPPQLPECLPVPRSQYTTSSRTVTLPNPLPIASTSSNTYGQNLPSNGTPGYTSLVLPRAAYPSSSKPKASSKLSFGFGVLGGGEVDLTKGGTAQTTMASVEVVQGIAEQSGSSFASNSAMKMKQRKTLSKSFMVPSFLRSSGTLKGKEKAVDESPLAFTSWRKPPGYVGANGVVVQMWAVAIDAVDQVLVKGATPSSSSGSTSPSSSSPGKKKAGKKDGESTKKADVGFIPGRSFVGRVLECGWEVGEEIMKKNDWVVGLLDVKKCGALAEFVVVDRRRLHRVPYPRMQSNNTNPDTSSPAHALTLEELALLPLTGIPAHRAVRTFASVEAGARSAPRALVLRGHDGTGAMAVQMLARRGWRVSVHVPVPAHLPVIPGISRSYIDDESRRIEYLDHTEEVIRSWGGEEVLFVRQHDDDVEGRDGAVKLMGRMMEAGEEFDGVLDTIGGKDIWDAGEALLGCNTGGEECQFTTLFGDAPDRIVPSTSDLFKVGVRSTKKHGTGGSAINRRYSTESVVSDGRKSKIKSKVGYAWVIINQDVDWQGEDVADSLRAVIRGAAVEEGIRPVVDGDKIVPFEQTPEAFVGGLLGGGGTVVVKVAN</sequence>
<feature type="compositionally biased region" description="Low complexity" evidence="1">
    <location>
        <begin position="316"/>
        <end position="337"/>
    </location>
</feature>
<feature type="region of interest" description="Disordered" evidence="1">
    <location>
        <begin position="316"/>
        <end position="412"/>
    </location>
</feature>
<dbReference type="InterPro" id="IPR050700">
    <property type="entry name" value="YIM1/Zinc_Alcohol_DH_Fams"/>
</dbReference>
<evidence type="ECO:0000313" key="2">
    <source>
        <dbReference type="EMBL" id="KIM83957.1"/>
    </source>
</evidence>
<feature type="compositionally biased region" description="Polar residues" evidence="1">
    <location>
        <begin position="214"/>
        <end position="224"/>
    </location>
</feature>
<dbReference type="HOGENOM" id="CLU_002762_0_0_1"/>
<proteinExistence type="predicted"/>
<dbReference type="GO" id="GO:0005739">
    <property type="term" value="C:mitochondrion"/>
    <property type="evidence" value="ECO:0007669"/>
    <property type="project" value="TreeGrafter"/>
</dbReference>
<dbReference type="AlphaFoldDB" id="A0A0C3C307"/>
<dbReference type="EMBL" id="KN832989">
    <property type="protein sequence ID" value="KIM83957.1"/>
    <property type="molecule type" value="Genomic_DNA"/>
</dbReference>
<evidence type="ECO:0000256" key="1">
    <source>
        <dbReference type="SAM" id="MobiDB-lite"/>
    </source>
</evidence>
<dbReference type="STRING" id="765440.A0A0C3C307"/>
<feature type="region of interest" description="Disordered" evidence="1">
    <location>
        <begin position="448"/>
        <end position="514"/>
    </location>
</feature>
<gene>
    <name evidence="2" type="ORF">PILCRDRAFT_818987</name>
</gene>
<reference evidence="2 3" key="1">
    <citation type="submission" date="2014-04" db="EMBL/GenBank/DDBJ databases">
        <authorList>
            <consortium name="DOE Joint Genome Institute"/>
            <person name="Kuo A."/>
            <person name="Tarkka M."/>
            <person name="Buscot F."/>
            <person name="Kohler A."/>
            <person name="Nagy L.G."/>
            <person name="Floudas D."/>
            <person name="Copeland A."/>
            <person name="Barry K.W."/>
            <person name="Cichocki N."/>
            <person name="Veneault-Fourrey C."/>
            <person name="LaButti K."/>
            <person name="Lindquist E.A."/>
            <person name="Lipzen A."/>
            <person name="Lundell T."/>
            <person name="Morin E."/>
            <person name="Murat C."/>
            <person name="Sun H."/>
            <person name="Tunlid A."/>
            <person name="Henrissat B."/>
            <person name="Grigoriev I.V."/>
            <person name="Hibbett D.S."/>
            <person name="Martin F."/>
            <person name="Nordberg H.P."/>
            <person name="Cantor M.N."/>
            <person name="Hua S.X."/>
        </authorList>
    </citation>
    <scope>NUCLEOTIDE SEQUENCE [LARGE SCALE GENOMIC DNA]</scope>
    <source>
        <strain evidence="2 3">F 1598</strain>
    </source>
</reference>
<feature type="compositionally biased region" description="Polar residues" evidence="1">
    <location>
        <begin position="501"/>
        <end position="514"/>
    </location>
</feature>
<dbReference type="InterPro" id="IPR011032">
    <property type="entry name" value="GroES-like_sf"/>
</dbReference>
<evidence type="ECO:0000313" key="3">
    <source>
        <dbReference type="Proteomes" id="UP000054166"/>
    </source>
</evidence>
<feature type="compositionally biased region" description="Basic and acidic residues" evidence="1">
    <location>
        <begin position="685"/>
        <end position="694"/>
    </location>
</feature>
<dbReference type="PANTHER" id="PTHR11695:SF294">
    <property type="entry name" value="RETICULON-4-INTERACTING PROTEIN 1, MITOCHONDRIAL"/>
    <property type="match status" value="1"/>
</dbReference>
<feature type="region of interest" description="Disordered" evidence="1">
    <location>
        <begin position="214"/>
        <end position="239"/>
    </location>
</feature>
<organism evidence="2 3">
    <name type="scientific">Piloderma croceum (strain F 1598)</name>
    <dbReference type="NCBI Taxonomy" id="765440"/>
    <lineage>
        <taxon>Eukaryota</taxon>
        <taxon>Fungi</taxon>
        <taxon>Dikarya</taxon>
        <taxon>Basidiomycota</taxon>
        <taxon>Agaricomycotina</taxon>
        <taxon>Agaricomycetes</taxon>
        <taxon>Agaricomycetidae</taxon>
        <taxon>Atheliales</taxon>
        <taxon>Atheliaceae</taxon>
        <taxon>Piloderma</taxon>
    </lineage>
</organism>
<feature type="compositionally biased region" description="Low complexity" evidence="1">
    <location>
        <begin position="457"/>
        <end position="468"/>
    </location>
</feature>
<feature type="region of interest" description="Disordered" evidence="1">
    <location>
        <begin position="662"/>
        <end position="694"/>
    </location>
</feature>
<feature type="compositionally biased region" description="Low complexity" evidence="1">
    <location>
        <begin position="54"/>
        <end position="69"/>
    </location>
</feature>
<feature type="region of interest" description="Disordered" evidence="1">
    <location>
        <begin position="111"/>
        <end position="152"/>
    </location>
</feature>
<dbReference type="OrthoDB" id="201656at2759"/>
<feature type="compositionally biased region" description="Basic and acidic residues" evidence="1">
    <location>
        <begin position="111"/>
        <end position="129"/>
    </location>
</feature>
<dbReference type="SUPFAM" id="SSF50129">
    <property type="entry name" value="GroES-like"/>
    <property type="match status" value="1"/>
</dbReference>
<keyword evidence="3" id="KW-1185">Reference proteome</keyword>
<feature type="region of interest" description="Disordered" evidence="1">
    <location>
        <begin position="265"/>
        <end position="296"/>
    </location>
</feature>
<feature type="region of interest" description="Disordered" evidence="1">
    <location>
        <begin position="41"/>
        <end position="69"/>
    </location>
</feature>
<dbReference type="SUPFAM" id="SSF51735">
    <property type="entry name" value="NAD(P)-binding Rossmann-fold domains"/>
    <property type="match status" value="1"/>
</dbReference>
<dbReference type="PANTHER" id="PTHR11695">
    <property type="entry name" value="ALCOHOL DEHYDROGENASE RELATED"/>
    <property type="match status" value="1"/>
</dbReference>
<feature type="compositionally biased region" description="Polar residues" evidence="1">
    <location>
        <begin position="483"/>
        <end position="494"/>
    </location>
</feature>
<dbReference type="InterPro" id="IPR036291">
    <property type="entry name" value="NAD(P)-bd_dom_sf"/>
</dbReference>
<feature type="compositionally biased region" description="Basic residues" evidence="1">
    <location>
        <begin position="400"/>
        <end position="411"/>
    </location>
</feature>
<reference evidence="3" key="2">
    <citation type="submission" date="2015-01" db="EMBL/GenBank/DDBJ databases">
        <title>Evolutionary Origins and Diversification of the Mycorrhizal Mutualists.</title>
        <authorList>
            <consortium name="DOE Joint Genome Institute"/>
            <consortium name="Mycorrhizal Genomics Consortium"/>
            <person name="Kohler A."/>
            <person name="Kuo A."/>
            <person name="Nagy L.G."/>
            <person name="Floudas D."/>
            <person name="Copeland A."/>
            <person name="Barry K.W."/>
            <person name="Cichocki N."/>
            <person name="Veneault-Fourrey C."/>
            <person name="LaButti K."/>
            <person name="Lindquist E.A."/>
            <person name="Lipzen A."/>
            <person name="Lundell T."/>
            <person name="Morin E."/>
            <person name="Murat C."/>
            <person name="Riley R."/>
            <person name="Ohm R."/>
            <person name="Sun H."/>
            <person name="Tunlid A."/>
            <person name="Henrissat B."/>
            <person name="Grigoriev I.V."/>
            <person name="Hibbett D.S."/>
            <person name="Martin F."/>
        </authorList>
    </citation>
    <scope>NUCLEOTIDE SEQUENCE [LARGE SCALE GENOMIC DNA]</scope>
    <source>
        <strain evidence="3">F 1598</strain>
    </source>
</reference>
<protein>
    <submittedName>
        <fullName evidence="2">Uncharacterized protein</fullName>
    </submittedName>
</protein>
<dbReference type="Proteomes" id="UP000054166">
    <property type="component" value="Unassembled WGS sequence"/>
</dbReference>
<dbReference type="InParanoid" id="A0A0C3C307"/>
<dbReference type="Gene3D" id="3.90.180.10">
    <property type="entry name" value="Medium-chain alcohol dehydrogenases, catalytic domain"/>
    <property type="match status" value="1"/>
</dbReference>
<feature type="compositionally biased region" description="Low complexity" evidence="1">
    <location>
        <begin position="662"/>
        <end position="678"/>
    </location>
</feature>